<gene>
    <name evidence="2" type="ORF">GOQ27_05510</name>
</gene>
<accession>A0A942Z844</accession>
<keyword evidence="1" id="KW-0812">Transmembrane</keyword>
<sequence length="313" mass="37401">MGRRFKKKWIFNSIIWILTLGYFGYLYMDTTNEYIEINSIPENDIYLYEEKLDKEFKSIHSGVLKYKTREYRYYWHTEDNQKENPPILEIKNNGGNEELHITFKDDLYNKGDKLHSIINLNTRERIDRYESDVYLKAGGVPIAISVDYTNEIGIESKTDTDNLEIIYLEKIKEYDYFIIRNNKNEKNPLNFLVRTEFGRVQNIVELPKGAIYKDHKTSPYEMYMAINFTRELKKGIIKNSISIIELQDHDHTKLLTGQMNNELNVGEFSYFISDYRFVDNRKFLVIKPNSEKIYFELDPQRNHLDDLNLDKNE</sequence>
<organism evidence="2 3">
    <name type="scientific">Anaeromonas frigoriresistens</name>
    <dbReference type="NCBI Taxonomy" id="2683708"/>
    <lineage>
        <taxon>Bacteria</taxon>
        <taxon>Bacillati</taxon>
        <taxon>Bacillota</taxon>
        <taxon>Tissierellia</taxon>
        <taxon>Tissierellales</taxon>
        <taxon>Thermohalobacteraceae</taxon>
        <taxon>Anaeromonas</taxon>
    </lineage>
</organism>
<feature type="transmembrane region" description="Helical" evidence="1">
    <location>
        <begin position="9"/>
        <end position="28"/>
    </location>
</feature>
<dbReference type="EMBL" id="WSFT01000024">
    <property type="protein sequence ID" value="MBS4537908.1"/>
    <property type="molecule type" value="Genomic_DNA"/>
</dbReference>
<evidence type="ECO:0000256" key="1">
    <source>
        <dbReference type="SAM" id="Phobius"/>
    </source>
</evidence>
<keyword evidence="1" id="KW-0472">Membrane</keyword>
<proteinExistence type="predicted"/>
<protein>
    <submittedName>
        <fullName evidence="2">Uncharacterized protein</fullName>
    </submittedName>
</protein>
<dbReference type="AlphaFoldDB" id="A0A942Z844"/>
<dbReference type="Proteomes" id="UP000724672">
    <property type="component" value="Unassembled WGS sequence"/>
</dbReference>
<reference evidence="2" key="1">
    <citation type="submission" date="2019-12" db="EMBL/GenBank/DDBJ databases">
        <title>Clostridiaceae gen. nov. sp. nov., isolated from sediment in Xinjiang, China.</title>
        <authorList>
            <person name="Zhang R."/>
        </authorList>
    </citation>
    <scope>NUCLEOTIDE SEQUENCE</scope>
    <source>
        <strain evidence="2">D2Q-11</strain>
    </source>
</reference>
<keyword evidence="3" id="KW-1185">Reference proteome</keyword>
<dbReference type="RefSeq" id="WP_203365837.1">
    <property type="nucleotide sequence ID" value="NZ_WSFT01000024.1"/>
</dbReference>
<name>A0A942Z844_9FIRM</name>
<evidence type="ECO:0000313" key="3">
    <source>
        <dbReference type="Proteomes" id="UP000724672"/>
    </source>
</evidence>
<comment type="caution">
    <text evidence="2">The sequence shown here is derived from an EMBL/GenBank/DDBJ whole genome shotgun (WGS) entry which is preliminary data.</text>
</comment>
<keyword evidence="1" id="KW-1133">Transmembrane helix</keyword>
<evidence type="ECO:0000313" key="2">
    <source>
        <dbReference type="EMBL" id="MBS4537908.1"/>
    </source>
</evidence>